<dbReference type="RefSeq" id="WP_170300996.1">
    <property type="nucleotide sequence ID" value="NZ_WNKV01000030.1"/>
</dbReference>
<evidence type="ECO:0000256" key="1">
    <source>
        <dbReference type="SAM" id="MobiDB-lite"/>
    </source>
</evidence>
<dbReference type="AlphaFoldDB" id="A0A9X5AVR4"/>
<evidence type="ECO:0000313" key="3">
    <source>
        <dbReference type="Proteomes" id="UP000438991"/>
    </source>
</evidence>
<reference evidence="2 3" key="1">
    <citation type="submission" date="2019-11" db="EMBL/GenBank/DDBJ databases">
        <title>Whole-genome sequence of Rhodoplanes serenus DSM 18633, type strain.</title>
        <authorList>
            <person name="Kyndt J.A."/>
            <person name="Meyer T.E."/>
        </authorList>
    </citation>
    <scope>NUCLEOTIDE SEQUENCE [LARGE SCALE GENOMIC DNA]</scope>
    <source>
        <strain evidence="2 3">DSM 18633</strain>
    </source>
</reference>
<dbReference type="EMBL" id="WNKV01000030">
    <property type="protein sequence ID" value="MTW19353.1"/>
    <property type="molecule type" value="Genomic_DNA"/>
</dbReference>
<comment type="caution">
    <text evidence="2">The sequence shown here is derived from an EMBL/GenBank/DDBJ whole genome shotgun (WGS) entry which is preliminary data.</text>
</comment>
<dbReference type="Pfam" id="PF07409">
    <property type="entry name" value="GP46"/>
    <property type="match status" value="1"/>
</dbReference>
<evidence type="ECO:0000313" key="2">
    <source>
        <dbReference type="EMBL" id="MTW19353.1"/>
    </source>
</evidence>
<feature type="region of interest" description="Disordered" evidence="1">
    <location>
        <begin position="51"/>
        <end position="70"/>
    </location>
</feature>
<gene>
    <name evidence="2" type="ORF">GJ689_24480</name>
</gene>
<protein>
    <submittedName>
        <fullName evidence="2">Uncharacterized protein</fullName>
    </submittedName>
</protein>
<proteinExistence type="predicted"/>
<organism evidence="2 3">
    <name type="scientific">Rhodoplanes serenus</name>
    <dbReference type="NCBI Taxonomy" id="200615"/>
    <lineage>
        <taxon>Bacteria</taxon>
        <taxon>Pseudomonadati</taxon>
        <taxon>Pseudomonadota</taxon>
        <taxon>Alphaproteobacteria</taxon>
        <taxon>Hyphomicrobiales</taxon>
        <taxon>Nitrobacteraceae</taxon>
        <taxon>Rhodoplanes</taxon>
    </lineage>
</organism>
<name>A0A9X5AVR4_9BRAD</name>
<dbReference type="InterPro" id="IPR010877">
    <property type="entry name" value="Phage_Mu_Gp46"/>
</dbReference>
<sequence length="151" mass="16522">MTDWLDLALVYDPATRRCDLALGDDGDLVLDETPATPMLVSLLTDRRARPDDVLPSAAGEPPAIGERRGWPGDALDARGRRIGSRLWLLARAKAGELTQRFAGEWTREAFGWVTEETGSAAEIAVAWLRRGWLAITVKVDGRAVTVNQRVG</sequence>
<accession>A0A9X5AVR4</accession>
<dbReference type="Proteomes" id="UP000438991">
    <property type="component" value="Unassembled WGS sequence"/>
</dbReference>